<dbReference type="Gene3D" id="1.20.1330.10">
    <property type="entry name" value="f41 fragment of flagellin, N-terminal domain"/>
    <property type="match status" value="1"/>
</dbReference>
<evidence type="ECO:0000259" key="5">
    <source>
        <dbReference type="Pfam" id="PF00700"/>
    </source>
</evidence>
<dbReference type="SUPFAM" id="SSF64518">
    <property type="entry name" value="Phase 1 flagellin"/>
    <property type="match status" value="1"/>
</dbReference>
<dbReference type="InterPro" id="IPR042187">
    <property type="entry name" value="Flagellin_C_sub2"/>
</dbReference>
<dbReference type="PANTHER" id="PTHR42792:SF2">
    <property type="entry name" value="FLAGELLIN"/>
    <property type="match status" value="1"/>
</dbReference>
<dbReference type="InterPro" id="IPR001492">
    <property type="entry name" value="Flagellin"/>
</dbReference>
<evidence type="ECO:0000256" key="2">
    <source>
        <dbReference type="ARBA" id="ARBA00023143"/>
    </source>
</evidence>
<evidence type="ECO:0000256" key="1">
    <source>
        <dbReference type="ARBA" id="ARBA00005709"/>
    </source>
</evidence>
<evidence type="ECO:0000313" key="6">
    <source>
        <dbReference type="EMBL" id="RZT75562.1"/>
    </source>
</evidence>
<organism evidence="6 7">
    <name type="scientific">Azospira oryzae</name>
    <dbReference type="NCBI Taxonomy" id="146939"/>
    <lineage>
        <taxon>Bacteria</taxon>
        <taxon>Pseudomonadati</taxon>
        <taxon>Pseudomonadota</taxon>
        <taxon>Betaproteobacteria</taxon>
        <taxon>Rhodocyclales</taxon>
        <taxon>Rhodocyclaceae</taxon>
        <taxon>Azospira</taxon>
    </lineage>
</organism>
<evidence type="ECO:0000259" key="4">
    <source>
        <dbReference type="Pfam" id="PF00669"/>
    </source>
</evidence>
<dbReference type="Gene3D" id="6.10.10.10">
    <property type="entry name" value="Flagellar export chaperone, C-terminal domain"/>
    <property type="match status" value="1"/>
</dbReference>
<accession>A0ABY0IQ82</accession>
<keyword evidence="6" id="KW-0966">Cell projection</keyword>
<dbReference type="Pfam" id="PF00700">
    <property type="entry name" value="Flagellin_C"/>
    <property type="match status" value="1"/>
</dbReference>
<dbReference type="RefSeq" id="WP_014236868.1">
    <property type="nucleotide sequence ID" value="NZ_SHKM01000004.1"/>
</dbReference>
<gene>
    <name evidence="6" type="ORF">EV678_3165</name>
</gene>
<keyword evidence="7" id="KW-1185">Reference proteome</keyword>
<dbReference type="PANTHER" id="PTHR42792">
    <property type="entry name" value="FLAGELLIN"/>
    <property type="match status" value="1"/>
</dbReference>
<comment type="similarity">
    <text evidence="1 3">Belongs to the bacterial flagellin family.</text>
</comment>
<feature type="domain" description="Flagellin N-terminal" evidence="4">
    <location>
        <begin position="5"/>
        <end position="143"/>
    </location>
</feature>
<dbReference type="Pfam" id="PF00669">
    <property type="entry name" value="Flagellin_N"/>
    <property type="match status" value="1"/>
</dbReference>
<keyword evidence="3" id="KW-0964">Secreted</keyword>
<keyword evidence="2 3" id="KW-0975">Bacterial flagellum</keyword>
<dbReference type="EMBL" id="SHKM01000004">
    <property type="protein sequence ID" value="RZT75562.1"/>
    <property type="molecule type" value="Genomic_DNA"/>
</dbReference>
<proteinExistence type="inferred from homology"/>
<evidence type="ECO:0000256" key="3">
    <source>
        <dbReference type="RuleBase" id="RU362073"/>
    </source>
</evidence>
<name>A0ABY0IQ82_9RHOO</name>
<dbReference type="InterPro" id="IPR001029">
    <property type="entry name" value="Flagellin_N"/>
</dbReference>
<keyword evidence="6" id="KW-0282">Flagellum</keyword>
<comment type="caution">
    <text evidence="6">The sequence shown here is derived from an EMBL/GenBank/DDBJ whole genome shotgun (WGS) entry which is preliminary data.</text>
</comment>
<evidence type="ECO:0000313" key="7">
    <source>
        <dbReference type="Proteomes" id="UP000292136"/>
    </source>
</evidence>
<comment type="function">
    <text evidence="3">Flagellin is the subunit protein which polymerizes to form the filaments of bacterial flagella.</text>
</comment>
<feature type="domain" description="Flagellin C-terminal" evidence="5">
    <location>
        <begin position="202"/>
        <end position="285"/>
    </location>
</feature>
<protein>
    <recommendedName>
        <fullName evidence="3">Flagellin</fullName>
    </recommendedName>
</protein>
<sequence length="286" mass="29625">MALIVNTNIASLNAQRNLSNSNAALGLSLQRLSSGLRVNSAKDDAAGLAVAESITSGVRGNTQAIRNANDGISVGQTAEGALGQIANNLQRIREISVQAANGSISNSNRSQLQKEVDQLTQEISRIVQTTEFNGTKLLSGASTITFQIGYSGSTDNQVAISTTNLAQTAAGSAGMNSYSAGLTATGTINVTTSAGASAALSKLDFDIAQVANLRSTYGAVQNRFEAVIANLQNYVENLSASKSRIMDTDFAAESAQLTRNQILQQAGTAILAQANTVPQSALTLLK</sequence>
<dbReference type="Gene3D" id="6.10.280.190">
    <property type="match status" value="1"/>
</dbReference>
<dbReference type="PRINTS" id="PR00207">
    <property type="entry name" value="FLAGELLIN"/>
</dbReference>
<keyword evidence="6" id="KW-0969">Cilium</keyword>
<dbReference type="InterPro" id="IPR046358">
    <property type="entry name" value="Flagellin_C"/>
</dbReference>
<comment type="subcellular location">
    <subcellularLocation>
        <location evidence="3">Secreted</location>
    </subcellularLocation>
    <subcellularLocation>
        <location evidence="3">Bacterial flagellum</location>
    </subcellularLocation>
</comment>
<dbReference type="Proteomes" id="UP000292136">
    <property type="component" value="Unassembled WGS sequence"/>
</dbReference>
<reference evidence="6 7" key="1">
    <citation type="submission" date="2019-02" db="EMBL/GenBank/DDBJ databases">
        <title>Genomic Encyclopedia of Type Strains, Phase IV (KMG-IV): sequencing the most valuable type-strain genomes for metagenomic binning, comparative biology and taxonomic classification.</title>
        <authorList>
            <person name="Goeker M."/>
        </authorList>
    </citation>
    <scope>NUCLEOTIDE SEQUENCE [LARGE SCALE GENOMIC DNA]</scope>
    <source>
        <strain evidence="6 7">DSM 21223</strain>
    </source>
</reference>